<dbReference type="InterPro" id="IPR029052">
    <property type="entry name" value="Metallo-depent_PP-like"/>
</dbReference>
<dbReference type="InterPro" id="IPR004843">
    <property type="entry name" value="Calcineurin-like_PHP"/>
</dbReference>
<proteinExistence type="predicted"/>
<evidence type="ECO:0000313" key="3">
    <source>
        <dbReference type="EMBL" id="MFB9761359.1"/>
    </source>
</evidence>
<evidence type="ECO:0000259" key="2">
    <source>
        <dbReference type="Pfam" id="PF00149"/>
    </source>
</evidence>
<dbReference type="PANTHER" id="PTHR31302:SF0">
    <property type="entry name" value="TRANSMEMBRANE PROTEIN WITH METALLOPHOSPHOESTERASE DOMAIN"/>
    <property type="match status" value="1"/>
</dbReference>
<dbReference type="Pfam" id="PF00149">
    <property type="entry name" value="Metallophos"/>
    <property type="match status" value="1"/>
</dbReference>
<dbReference type="EMBL" id="JBHMAF010000193">
    <property type="protein sequence ID" value="MFB9761359.1"/>
    <property type="molecule type" value="Genomic_DNA"/>
</dbReference>
<feature type="domain" description="Calcineurin-like phosphoesterase" evidence="2">
    <location>
        <begin position="152"/>
        <end position="320"/>
    </location>
</feature>
<dbReference type="RefSeq" id="WP_379951544.1">
    <property type="nucleotide sequence ID" value="NZ_JBHMAF010000193.1"/>
</dbReference>
<gene>
    <name evidence="3" type="ORF">ACFFMS_24235</name>
</gene>
<name>A0ABV5WL51_9BACI</name>
<sequence>MYKTISIFVLILLTYLAINIYIGWHGLYALSYFSANIIHTVYWVIFFVVAFSYLFGRIKVLPGSIRRFMQLIGSYYFAVMEFAIILLPLADLVAWFLRIADVPFNTYMPILIAAVSLLFLGLLVWGSWNAWVPIVRTYEIDIDKPAGDLQELRIAVASDLHLGNIVENRHLTRLVERVKDMQPDLVLLPGDVIDDVIEPFMRKEMSKVMSQLQAPFGIYAVPGNHDYYGGHIKEYVKQMEAIGIRVLQDESVLIHDSFYLAGRKDKAAETIDPAGRVSVQELLQDLNVTRPIIMMDHQPYHFDKAAAAGVDLLLCGHTHRGQFAPNHWITRRVFELDWGYMLKEKMHVIVSSGFGTWGPPIRLASRCEILELIVRFRS</sequence>
<reference evidence="3 4" key="1">
    <citation type="submission" date="2024-09" db="EMBL/GenBank/DDBJ databases">
        <authorList>
            <person name="Sun Q."/>
            <person name="Mori K."/>
        </authorList>
    </citation>
    <scope>NUCLEOTIDE SEQUENCE [LARGE SCALE GENOMIC DNA]</scope>
    <source>
        <strain evidence="3 4">JCM 11201</strain>
    </source>
</reference>
<dbReference type="PANTHER" id="PTHR31302">
    <property type="entry name" value="TRANSMEMBRANE PROTEIN WITH METALLOPHOSPHOESTERASE DOMAIN-RELATED"/>
    <property type="match status" value="1"/>
</dbReference>
<keyword evidence="1" id="KW-1133">Transmembrane helix</keyword>
<protein>
    <submittedName>
        <fullName evidence="3">Metallophosphoesterase</fullName>
    </submittedName>
</protein>
<keyword evidence="1" id="KW-0812">Transmembrane</keyword>
<dbReference type="SUPFAM" id="SSF56300">
    <property type="entry name" value="Metallo-dependent phosphatases"/>
    <property type="match status" value="1"/>
</dbReference>
<dbReference type="Gene3D" id="3.60.21.10">
    <property type="match status" value="1"/>
</dbReference>
<accession>A0ABV5WL51</accession>
<evidence type="ECO:0000256" key="1">
    <source>
        <dbReference type="SAM" id="Phobius"/>
    </source>
</evidence>
<keyword evidence="4" id="KW-1185">Reference proteome</keyword>
<organism evidence="3 4">
    <name type="scientific">Ectobacillus funiculus</name>
    <dbReference type="NCBI Taxonomy" id="137993"/>
    <lineage>
        <taxon>Bacteria</taxon>
        <taxon>Bacillati</taxon>
        <taxon>Bacillota</taxon>
        <taxon>Bacilli</taxon>
        <taxon>Bacillales</taxon>
        <taxon>Bacillaceae</taxon>
        <taxon>Ectobacillus</taxon>
    </lineage>
</organism>
<feature type="transmembrane region" description="Helical" evidence="1">
    <location>
        <begin position="109"/>
        <end position="128"/>
    </location>
</feature>
<comment type="caution">
    <text evidence="3">The sequence shown here is derived from an EMBL/GenBank/DDBJ whole genome shotgun (WGS) entry which is preliminary data.</text>
</comment>
<feature type="transmembrane region" description="Helical" evidence="1">
    <location>
        <begin position="7"/>
        <end position="27"/>
    </location>
</feature>
<feature type="transmembrane region" description="Helical" evidence="1">
    <location>
        <begin position="75"/>
        <end position="97"/>
    </location>
</feature>
<evidence type="ECO:0000313" key="4">
    <source>
        <dbReference type="Proteomes" id="UP001589609"/>
    </source>
</evidence>
<keyword evidence="1" id="KW-0472">Membrane</keyword>
<dbReference type="Proteomes" id="UP001589609">
    <property type="component" value="Unassembled WGS sequence"/>
</dbReference>
<feature type="transmembrane region" description="Helical" evidence="1">
    <location>
        <begin position="33"/>
        <end position="55"/>
    </location>
</feature>
<dbReference type="CDD" id="cd07385">
    <property type="entry name" value="MPP_YkuE_C"/>
    <property type="match status" value="1"/>
</dbReference>
<dbReference type="InterPro" id="IPR051158">
    <property type="entry name" value="Metallophosphoesterase_sf"/>
</dbReference>